<protein>
    <submittedName>
        <fullName evidence="1">Uncharacterized protein</fullName>
    </submittedName>
</protein>
<proteinExistence type="predicted"/>
<gene>
    <name evidence="1" type="ORF">MLD38_021693</name>
</gene>
<name>A0ACB9QGQ1_9MYRT</name>
<keyword evidence="2" id="KW-1185">Reference proteome</keyword>
<sequence>MIGWGGGGGDEEEEVMELLWQDGQVVVKGQRSPRKPHDHPLDLIPSVAAAVCRGFPSPVGDPLLQHHHQQQQEDANNNNHLFIQEDEMSSWLFSDICSDLLLPSVPAATSSVPSHPPAALPRPKRLDSFGQFSRPNRPRAAAPADEATTVDSSDTPMAARVSEDAARVGAQFVSPAVGVVSSRDWAATSCSSVSADPIPSAKTEDIVFSPKATADDAPEERKRKARDSDWSNDGEDVEPSLNDGKRVLRGSSSAKRSRAAEVHNLSERRRRDRITRRLRALQELIPHCNKADKASILDKAIGYLKFLQMQVQIMSMGCGMTQMMFPGMQQYTPHMGMGMNRPMIPFPNVFNSSTLSTTAAGPHMGPGFRFPAFQMPPHISAPDPSRMPPNIQSNTTLSSSSLQNSYSPRMPGFMYPYQNFFGLPHMHFHFQQTQANTSSSGKPTTRKAGEASQKESPD</sequence>
<evidence type="ECO:0000313" key="2">
    <source>
        <dbReference type="Proteomes" id="UP001057402"/>
    </source>
</evidence>
<comment type="caution">
    <text evidence="1">The sequence shown here is derived from an EMBL/GenBank/DDBJ whole genome shotgun (WGS) entry which is preliminary data.</text>
</comment>
<accession>A0ACB9QGQ1</accession>
<evidence type="ECO:0000313" key="1">
    <source>
        <dbReference type="EMBL" id="KAI4365729.1"/>
    </source>
</evidence>
<organism evidence="1 2">
    <name type="scientific">Melastoma candidum</name>
    <dbReference type="NCBI Taxonomy" id="119954"/>
    <lineage>
        <taxon>Eukaryota</taxon>
        <taxon>Viridiplantae</taxon>
        <taxon>Streptophyta</taxon>
        <taxon>Embryophyta</taxon>
        <taxon>Tracheophyta</taxon>
        <taxon>Spermatophyta</taxon>
        <taxon>Magnoliopsida</taxon>
        <taxon>eudicotyledons</taxon>
        <taxon>Gunneridae</taxon>
        <taxon>Pentapetalae</taxon>
        <taxon>rosids</taxon>
        <taxon>malvids</taxon>
        <taxon>Myrtales</taxon>
        <taxon>Melastomataceae</taxon>
        <taxon>Melastomatoideae</taxon>
        <taxon>Melastomateae</taxon>
        <taxon>Melastoma</taxon>
    </lineage>
</organism>
<dbReference type="EMBL" id="CM042885">
    <property type="protein sequence ID" value="KAI4365729.1"/>
    <property type="molecule type" value="Genomic_DNA"/>
</dbReference>
<dbReference type="Proteomes" id="UP001057402">
    <property type="component" value="Chromosome 6"/>
</dbReference>
<reference evidence="2" key="1">
    <citation type="journal article" date="2023" name="Front. Plant Sci.">
        <title>Chromosomal-level genome assembly of Melastoma candidum provides insights into trichome evolution.</title>
        <authorList>
            <person name="Zhong Y."/>
            <person name="Wu W."/>
            <person name="Sun C."/>
            <person name="Zou P."/>
            <person name="Liu Y."/>
            <person name="Dai S."/>
            <person name="Zhou R."/>
        </authorList>
    </citation>
    <scope>NUCLEOTIDE SEQUENCE [LARGE SCALE GENOMIC DNA]</scope>
</reference>